<evidence type="ECO:0000256" key="2">
    <source>
        <dbReference type="SAM" id="MobiDB-lite"/>
    </source>
</evidence>
<protein>
    <recommendedName>
        <fullName evidence="5">Auxin-induced protein</fullName>
    </recommendedName>
</protein>
<comment type="similarity">
    <text evidence="1">Belongs to the ARG7 family.</text>
</comment>
<gene>
    <name evidence="3" type="ORF">Ahy_A02g009693</name>
</gene>
<evidence type="ECO:0000313" key="4">
    <source>
        <dbReference type="Proteomes" id="UP000289738"/>
    </source>
</evidence>
<proteinExistence type="inferred from homology"/>
<dbReference type="EMBL" id="SDMP01000002">
    <property type="protein sequence ID" value="RYR74983.1"/>
    <property type="molecule type" value="Genomic_DNA"/>
</dbReference>
<keyword evidence="4" id="KW-1185">Reference proteome</keyword>
<organism evidence="3 4">
    <name type="scientific">Arachis hypogaea</name>
    <name type="common">Peanut</name>
    <dbReference type="NCBI Taxonomy" id="3818"/>
    <lineage>
        <taxon>Eukaryota</taxon>
        <taxon>Viridiplantae</taxon>
        <taxon>Streptophyta</taxon>
        <taxon>Embryophyta</taxon>
        <taxon>Tracheophyta</taxon>
        <taxon>Spermatophyta</taxon>
        <taxon>Magnoliopsida</taxon>
        <taxon>eudicotyledons</taxon>
        <taxon>Gunneridae</taxon>
        <taxon>Pentapetalae</taxon>
        <taxon>rosids</taxon>
        <taxon>fabids</taxon>
        <taxon>Fabales</taxon>
        <taxon>Fabaceae</taxon>
        <taxon>Papilionoideae</taxon>
        <taxon>50 kb inversion clade</taxon>
        <taxon>dalbergioids sensu lato</taxon>
        <taxon>Dalbergieae</taxon>
        <taxon>Pterocarpus clade</taxon>
        <taxon>Arachis</taxon>
    </lineage>
</organism>
<evidence type="ECO:0000313" key="3">
    <source>
        <dbReference type="EMBL" id="RYR74983.1"/>
    </source>
</evidence>
<feature type="region of interest" description="Disordered" evidence="2">
    <location>
        <begin position="95"/>
        <end position="131"/>
    </location>
</feature>
<dbReference type="STRING" id="3818.A0A445EI01"/>
<dbReference type="Pfam" id="PF02519">
    <property type="entry name" value="Auxin_inducible"/>
    <property type="match status" value="1"/>
</dbReference>
<evidence type="ECO:0000256" key="1">
    <source>
        <dbReference type="ARBA" id="ARBA00006974"/>
    </source>
</evidence>
<dbReference type="Proteomes" id="UP000289738">
    <property type="component" value="Chromosome A02"/>
</dbReference>
<dbReference type="PANTHER" id="PTHR31374:SF213">
    <property type="entry name" value="SAUR FAMILY PROTEIN"/>
    <property type="match status" value="1"/>
</dbReference>
<dbReference type="AlphaFoldDB" id="A0A445EI01"/>
<evidence type="ECO:0008006" key="5">
    <source>
        <dbReference type="Google" id="ProtNLM"/>
    </source>
</evidence>
<sequence>MLGSEEKKLDHHYQRKKVMNNKDAIIPKGYLPIKVGHGEEQEKIVMPVMYLNHPLFSQLLKEAEDEYGFDQQGTIIIPCHLKEFRYIQELIDRDNNNNNNNNSNNNKSLQHHHHNHFSGCFKGSSSQQDQV</sequence>
<reference evidence="3 4" key="1">
    <citation type="submission" date="2019-01" db="EMBL/GenBank/DDBJ databases">
        <title>Sequencing of cultivated peanut Arachis hypogaea provides insights into genome evolution and oil improvement.</title>
        <authorList>
            <person name="Chen X."/>
        </authorList>
    </citation>
    <scope>NUCLEOTIDE SEQUENCE [LARGE SCALE GENOMIC DNA]</scope>
    <source>
        <strain evidence="4">cv. Fuhuasheng</strain>
        <tissue evidence="3">Leaves</tissue>
    </source>
</reference>
<dbReference type="PANTHER" id="PTHR31374">
    <property type="entry name" value="AUXIN-INDUCED PROTEIN-LIKE-RELATED"/>
    <property type="match status" value="1"/>
</dbReference>
<dbReference type="GO" id="GO:0009733">
    <property type="term" value="P:response to auxin"/>
    <property type="evidence" value="ECO:0007669"/>
    <property type="project" value="InterPro"/>
</dbReference>
<accession>A0A445EI01</accession>
<name>A0A445EI01_ARAHY</name>
<feature type="compositionally biased region" description="Low complexity" evidence="2">
    <location>
        <begin position="96"/>
        <end position="108"/>
    </location>
</feature>
<comment type="caution">
    <text evidence="3">The sequence shown here is derived from an EMBL/GenBank/DDBJ whole genome shotgun (WGS) entry which is preliminary data.</text>
</comment>
<dbReference type="InterPro" id="IPR003676">
    <property type="entry name" value="SAUR_fam"/>
</dbReference>